<feature type="chain" id="PRO_5017193128" evidence="11">
    <location>
        <begin position="26"/>
        <end position="363"/>
    </location>
</feature>
<evidence type="ECO:0000256" key="9">
    <source>
        <dbReference type="ARBA" id="ARBA00023136"/>
    </source>
</evidence>
<evidence type="ECO:0000256" key="3">
    <source>
        <dbReference type="ARBA" id="ARBA00022448"/>
    </source>
</evidence>
<protein>
    <submittedName>
        <fullName evidence="13">Outer membrane protein (Porin)</fullName>
    </submittedName>
</protein>
<evidence type="ECO:0000313" key="14">
    <source>
        <dbReference type="Proteomes" id="UP000243719"/>
    </source>
</evidence>
<dbReference type="GO" id="GO:0006811">
    <property type="term" value="P:monoatomic ion transport"/>
    <property type="evidence" value="ECO:0007669"/>
    <property type="project" value="UniProtKB-KW"/>
</dbReference>
<gene>
    <name evidence="13" type="ORF">SAMN05216551_102436</name>
</gene>
<comment type="subunit">
    <text evidence="2">Homotrimer.</text>
</comment>
<keyword evidence="14" id="KW-1185">Reference proteome</keyword>
<feature type="signal peptide" evidence="11">
    <location>
        <begin position="1"/>
        <end position="25"/>
    </location>
</feature>
<dbReference type="AlphaFoldDB" id="A0A1H2PNB6"/>
<keyword evidence="5" id="KW-0812">Transmembrane</keyword>
<dbReference type="RefSeq" id="WP_170845030.1">
    <property type="nucleotide sequence ID" value="NZ_FNLO01000002.1"/>
</dbReference>
<name>A0A1H2PNB6_9BURK</name>
<keyword evidence="6 11" id="KW-0732">Signal</keyword>
<dbReference type="Gene3D" id="2.40.160.10">
    <property type="entry name" value="Porin"/>
    <property type="match status" value="1"/>
</dbReference>
<evidence type="ECO:0000256" key="6">
    <source>
        <dbReference type="ARBA" id="ARBA00022729"/>
    </source>
</evidence>
<sequence length="363" mass="38886">MKGIKRSARIAVVVSSSAVWSAAVAQTSAVTLYGSIDEGITYVNNQAGGAAWMTGVVAVPDKFGFKGTEDLGGGTSAIFQLENGFFSNTGTFASSGTMFNRHAWVGLSSKRAGVLTLGRQWDLSNEVFTPNANGAVEYNNYLYHPGNLDNSAVTPVNNSIRYTTPRFGGWFAQGMYAFRDTSSGQGRYVGATLRYSAGPLDAGFVYSDTNGRTYALKTLLGYASFMGQDFSGGASFRARNTTIMGLAGTYRVTPRWAVHGILDHVRIETDVRSTTAYNAELGIEWRVTAANAITLGGFRGGVDGRQYTTVGIADLYHLSVRTMVYAEATTQFTSRGTGATLPSLTSSSNSHQLALRIGVQHFF</sequence>
<keyword evidence="3" id="KW-0813">Transport</keyword>
<dbReference type="Proteomes" id="UP000243719">
    <property type="component" value="Unassembled WGS sequence"/>
</dbReference>
<evidence type="ECO:0000256" key="7">
    <source>
        <dbReference type="ARBA" id="ARBA00023065"/>
    </source>
</evidence>
<evidence type="ECO:0000256" key="4">
    <source>
        <dbReference type="ARBA" id="ARBA00022452"/>
    </source>
</evidence>
<keyword evidence="7" id="KW-0406">Ion transport</keyword>
<dbReference type="PANTHER" id="PTHR34501">
    <property type="entry name" value="PROTEIN YDDL-RELATED"/>
    <property type="match status" value="1"/>
</dbReference>
<dbReference type="PANTHER" id="PTHR34501:SF9">
    <property type="entry name" value="MAJOR OUTER MEMBRANE PROTEIN P.IA"/>
    <property type="match status" value="1"/>
</dbReference>
<evidence type="ECO:0000256" key="5">
    <source>
        <dbReference type="ARBA" id="ARBA00022692"/>
    </source>
</evidence>
<evidence type="ECO:0000256" key="10">
    <source>
        <dbReference type="ARBA" id="ARBA00023237"/>
    </source>
</evidence>
<organism evidence="13 14">
    <name type="scientific">Chitinasiproducens palmae</name>
    <dbReference type="NCBI Taxonomy" id="1770053"/>
    <lineage>
        <taxon>Bacteria</taxon>
        <taxon>Pseudomonadati</taxon>
        <taxon>Pseudomonadota</taxon>
        <taxon>Betaproteobacteria</taxon>
        <taxon>Burkholderiales</taxon>
        <taxon>Burkholderiaceae</taxon>
        <taxon>Chitinasiproducens</taxon>
    </lineage>
</organism>
<proteinExistence type="predicted"/>
<dbReference type="PRINTS" id="PR00184">
    <property type="entry name" value="NEISSPPORIN"/>
</dbReference>
<dbReference type="STRING" id="1770053.SAMN05216551_102436"/>
<evidence type="ECO:0000256" key="2">
    <source>
        <dbReference type="ARBA" id="ARBA00011233"/>
    </source>
</evidence>
<evidence type="ECO:0000256" key="1">
    <source>
        <dbReference type="ARBA" id="ARBA00004571"/>
    </source>
</evidence>
<dbReference type="GO" id="GO:0009279">
    <property type="term" value="C:cell outer membrane"/>
    <property type="evidence" value="ECO:0007669"/>
    <property type="project" value="UniProtKB-SubCell"/>
</dbReference>
<dbReference type="CDD" id="cd00342">
    <property type="entry name" value="gram_neg_porins"/>
    <property type="match status" value="1"/>
</dbReference>
<keyword evidence="8" id="KW-0626">Porin</keyword>
<accession>A0A1H2PNB6</accession>
<dbReference type="EMBL" id="FNLO01000002">
    <property type="protein sequence ID" value="SDV47279.1"/>
    <property type="molecule type" value="Genomic_DNA"/>
</dbReference>
<evidence type="ECO:0000256" key="11">
    <source>
        <dbReference type="SAM" id="SignalP"/>
    </source>
</evidence>
<dbReference type="GO" id="GO:0015288">
    <property type="term" value="F:porin activity"/>
    <property type="evidence" value="ECO:0007669"/>
    <property type="project" value="UniProtKB-KW"/>
</dbReference>
<dbReference type="InterPro" id="IPR033900">
    <property type="entry name" value="Gram_neg_porin_domain"/>
</dbReference>
<keyword evidence="4" id="KW-1134">Transmembrane beta strand</keyword>
<evidence type="ECO:0000259" key="12">
    <source>
        <dbReference type="Pfam" id="PF13609"/>
    </source>
</evidence>
<dbReference type="GO" id="GO:0046930">
    <property type="term" value="C:pore complex"/>
    <property type="evidence" value="ECO:0007669"/>
    <property type="project" value="UniProtKB-KW"/>
</dbReference>
<dbReference type="InterPro" id="IPR023614">
    <property type="entry name" value="Porin_dom_sf"/>
</dbReference>
<dbReference type="Pfam" id="PF13609">
    <property type="entry name" value="Porin_4"/>
    <property type="match status" value="1"/>
</dbReference>
<dbReference type="InterPro" id="IPR050298">
    <property type="entry name" value="Gram-neg_bact_OMP"/>
</dbReference>
<evidence type="ECO:0000313" key="13">
    <source>
        <dbReference type="EMBL" id="SDV47279.1"/>
    </source>
</evidence>
<reference evidence="14" key="1">
    <citation type="submission" date="2016-09" db="EMBL/GenBank/DDBJ databases">
        <authorList>
            <person name="Varghese N."/>
            <person name="Submissions S."/>
        </authorList>
    </citation>
    <scope>NUCLEOTIDE SEQUENCE [LARGE SCALE GENOMIC DNA]</scope>
    <source>
        <strain evidence="14">JS23</strain>
    </source>
</reference>
<keyword evidence="10" id="KW-0998">Cell outer membrane</keyword>
<keyword evidence="9" id="KW-0472">Membrane</keyword>
<feature type="domain" description="Porin" evidence="12">
    <location>
        <begin position="18"/>
        <end position="331"/>
    </location>
</feature>
<comment type="subcellular location">
    <subcellularLocation>
        <location evidence="1">Cell outer membrane</location>
        <topology evidence="1">Multi-pass membrane protein</topology>
    </subcellularLocation>
</comment>
<dbReference type="SUPFAM" id="SSF56935">
    <property type="entry name" value="Porins"/>
    <property type="match status" value="1"/>
</dbReference>
<evidence type="ECO:0000256" key="8">
    <source>
        <dbReference type="ARBA" id="ARBA00023114"/>
    </source>
</evidence>
<dbReference type="InterPro" id="IPR002299">
    <property type="entry name" value="Porin_Neis"/>
</dbReference>